<evidence type="ECO:0000256" key="5">
    <source>
        <dbReference type="ARBA" id="ARBA00022833"/>
    </source>
</evidence>
<keyword evidence="4" id="KW-0833">Ubl conjugation pathway</keyword>
<proteinExistence type="predicted"/>
<dbReference type="OrthoDB" id="8062037at2759"/>
<dbReference type="Proteomes" id="UP000005222">
    <property type="component" value="Chromosome H"/>
</dbReference>
<organism evidence="9 11">
    <name type="scientific">Pichia sorbitophila (strain ATCC MYA-4447 / BCRC 22081 / CBS 7064 / NBRC 10061 / NRRL Y-12695)</name>
    <name type="common">Hybrid yeast</name>
    <dbReference type="NCBI Taxonomy" id="559304"/>
    <lineage>
        <taxon>Eukaryota</taxon>
        <taxon>Fungi</taxon>
        <taxon>Dikarya</taxon>
        <taxon>Ascomycota</taxon>
        <taxon>Saccharomycotina</taxon>
        <taxon>Pichiomycetes</taxon>
        <taxon>Debaryomycetaceae</taxon>
        <taxon>Millerozyma</taxon>
    </lineage>
</organism>
<dbReference type="EMBL" id="FO082053">
    <property type="protein sequence ID" value="CCE80448.1"/>
    <property type="molecule type" value="Genomic_DNA"/>
</dbReference>
<dbReference type="PROSITE" id="PS50089">
    <property type="entry name" value="ZF_RING_2"/>
    <property type="match status" value="1"/>
</dbReference>
<dbReference type="AlphaFoldDB" id="G8YJF3"/>
<dbReference type="Pfam" id="PF12678">
    <property type="entry name" value="zf-rbx1"/>
    <property type="match status" value="1"/>
</dbReference>
<evidence type="ECO:0000256" key="4">
    <source>
        <dbReference type="ARBA" id="ARBA00022786"/>
    </source>
</evidence>
<dbReference type="GO" id="GO:0061630">
    <property type="term" value="F:ubiquitin protein ligase activity"/>
    <property type="evidence" value="ECO:0007669"/>
    <property type="project" value="TreeGrafter"/>
</dbReference>
<dbReference type="InParanoid" id="G8YJF3"/>
<evidence type="ECO:0000313" key="10">
    <source>
        <dbReference type="EMBL" id="CCE81213.1"/>
    </source>
</evidence>
<dbReference type="GO" id="GO:0008270">
    <property type="term" value="F:zinc ion binding"/>
    <property type="evidence" value="ECO:0007669"/>
    <property type="project" value="UniProtKB-KW"/>
</dbReference>
<evidence type="ECO:0000313" key="11">
    <source>
        <dbReference type="Proteomes" id="UP000005222"/>
    </source>
</evidence>
<dbReference type="UniPathway" id="UPA00143"/>
<dbReference type="eggNOG" id="KOG0802">
    <property type="taxonomic scope" value="Eukaryota"/>
</dbReference>
<evidence type="ECO:0000256" key="1">
    <source>
        <dbReference type="ARBA" id="ARBA00004906"/>
    </source>
</evidence>
<dbReference type="GO" id="GO:0005737">
    <property type="term" value="C:cytoplasm"/>
    <property type="evidence" value="ECO:0007669"/>
    <property type="project" value="TreeGrafter"/>
</dbReference>
<evidence type="ECO:0000259" key="8">
    <source>
        <dbReference type="PROSITE" id="PS50089"/>
    </source>
</evidence>
<dbReference type="Proteomes" id="UP000005222">
    <property type="component" value="Chromosome G"/>
</dbReference>
<dbReference type="PANTHER" id="PTHR15710">
    <property type="entry name" value="E3 UBIQUITIN-PROTEIN LIGASE PRAJA"/>
    <property type="match status" value="1"/>
</dbReference>
<dbReference type="InterPro" id="IPR013083">
    <property type="entry name" value="Znf_RING/FYVE/PHD"/>
</dbReference>
<dbReference type="PANTHER" id="PTHR15710:SF243">
    <property type="entry name" value="E3 UBIQUITIN-PROTEIN LIGASE PRAJA-2 ISOFORM X1"/>
    <property type="match status" value="1"/>
</dbReference>
<evidence type="ECO:0000256" key="2">
    <source>
        <dbReference type="ARBA" id="ARBA00022723"/>
    </source>
</evidence>
<feature type="domain" description="RING-type" evidence="8">
    <location>
        <begin position="200"/>
        <end position="223"/>
    </location>
</feature>
<keyword evidence="3 6" id="KW-0863">Zinc-finger</keyword>
<comment type="pathway">
    <text evidence="1">Protein modification; protein ubiquitination.</text>
</comment>
<dbReference type="SUPFAM" id="SSF57850">
    <property type="entry name" value="RING/U-box"/>
    <property type="match status" value="1"/>
</dbReference>
<keyword evidence="5" id="KW-0862">Zinc</keyword>
<feature type="compositionally biased region" description="Basic and acidic residues" evidence="7">
    <location>
        <begin position="336"/>
        <end position="362"/>
    </location>
</feature>
<reference evidence="11" key="2">
    <citation type="journal article" date="2012" name="G3 (Bethesda)">
        <title>Pichia sorbitophila, an interspecies yeast hybrid reveals early steps of genome resolution following polyploidization.</title>
        <authorList>
            <person name="Leh Louis V."/>
            <person name="Despons L."/>
            <person name="Friedrich A."/>
            <person name="Martin T."/>
            <person name="Durrens P."/>
            <person name="Casaregola S."/>
            <person name="Neuveglise C."/>
            <person name="Fairhead C."/>
            <person name="Marck C."/>
            <person name="Cruz J.A."/>
            <person name="Straub M.L."/>
            <person name="Kugler V."/>
            <person name="Sacerdot C."/>
            <person name="Uzunov Z."/>
            <person name="Thierry A."/>
            <person name="Weiss S."/>
            <person name="Bleykasten C."/>
            <person name="De Montigny J."/>
            <person name="Jacques N."/>
            <person name="Jung P."/>
            <person name="Lemaire M."/>
            <person name="Mallet S."/>
            <person name="Morel G."/>
            <person name="Richard G.F."/>
            <person name="Sarkar A."/>
            <person name="Savel G."/>
            <person name="Schacherer J."/>
            <person name="Seret M.L."/>
            <person name="Talla E."/>
            <person name="Samson G."/>
            <person name="Jubin C."/>
            <person name="Poulain J."/>
            <person name="Vacherie B."/>
            <person name="Barbe V."/>
            <person name="Pelletier E."/>
            <person name="Sherman D.J."/>
            <person name="Westhof E."/>
            <person name="Weissenbach J."/>
            <person name="Baret P.V."/>
            <person name="Wincker P."/>
            <person name="Gaillardin C."/>
            <person name="Dujon B."/>
            <person name="Souciet J.L."/>
        </authorList>
    </citation>
    <scope>NUCLEOTIDE SEQUENCE [LARGE SCALE GENOMIC DNA]</scope>
    <source>
        <strain evidence="11">ATCC MYA-4447 / BCRC 22081 / CBS 7064 / NBRC 10061 / NRRL Y-12695</strain>
    </source>
</reference>
<evidence type="ECO:0000256" key="3">
    <source>
        <dbReference type="ARBA" id="ARBA00022771"/>
    </source>
</evidence>
<sequence length="427" mass="48003">MDPNDRPPSFMGAAIIDVDIDGSGFNSDLPTWLRDVLDRALNSDGSRSRKRVASEAAIESLKTVDLSALTDKTCPICFDEYDAPTKKESSEMDKDPNKIKKEETINENKVLTDRLRKQYKLSQESLEEGSRFNDPSLFMPIDEGAISHTRFPMRNLSILENPGVNSTVPGYKEAKRKSRSDERTSDDYAVEHTPVQIPSCGHTFGKSCIVEWLRNNVSCPLCRKEVEASTEPESSTERRSELRRNIFCNYNSNPQEMMDFIANHSTDVFHPYRRPFNLSITPLTDSYMHQEWATPYDSLASEFVSSGRPRDPELVLPRRFPFSGGQSSFPFFSGRRNREMRRERNRPANEDTDATNRPEPTQEQHGASNAQNSTNNTFSGDTSNTQSINRPANPAVPSGIPGGGGPERSTRSRSNLGRSHPYAMPPP</sequence>
<gene>
    <name evidence="9" type="primary">Piso0_003564</name>
    <name evidence="9" type="ORF">GNLVRS01_PISO0G15098g</name>
    <name evidence="10" type="ORF">GNLVRS01_PISO0H15099g</name>
</gene>
<keyword evidence="2" id="KW-0479">Metal-binding</keyword>
<feature type="compositionally biased region" description="Low complexity" evidence="7">
    <location>
        <begin position="318"/>
        <end position="334"/>
    </location>
</feature>
<dbReference type="STRING" id="559304.G8YJF3"/>
<keyword evidence="11" id="KW-1185">Reference proteome</keyword>
<dbReference type="Gene3D" id="3.30.40.10">
    <property type="entry name" value="Zinc/RING finger domain, C3HC4 (zinc finger)"/>
    <property type="match status" value="1"/>
</dbReference>
<feature type="region of interest" description="Disordered" evidence="7">
    <location>
        <begin position="315"/>
        <end position="427"/>
    </location>
</feature>
<dbReference type="HOGENOM" id="CLU_051223_0_0_1"/>
<evidence type="ECO:0000256" key="7">
    <source>
        <dbReference type="SAM" id="MobiDB-lite"/>
    </source>
</evidence>
<evidence type="ECO:0000256" key="6">
    <source>
        <dbReference type="PROSITE-ProRule" id="PRU00175"/>
    </source>
</evidence>
<evidence type="ECO:0000313" key="9">
    <source>
        <dbReference type="EMBL" id="CCE80448.1"/>
    </source>
</evidence>
<dbReference type="InterPro" id="IPR024766">
    <property type="entry name" value="Znf_RING_H2"/>
</dbReference>
<feature type="compositionally biased region" description="Polar residues" evidence="7">
    <location>
        <begin position="363"/>
        <end position="390"/>
    </location>
</feature>
<protein>
    <submittedName>
        <fullName evidence="9">Piso0_003564 protein</fullName>
    </submittedName>
</protein>
<feature type="region of interest" description="Disordered" evidence="7">
    <location>
        <begin position="167"/>
        <end position="186"/>
    </location>
</feature>
<dbReference type="GO" id="GO:0016567">
    <property type="term" value="P:protein ubiquitination"/>
    <property type="evidence" value="ECO:0007669"/>
    <property type="project" value="UniProtKB-UniPathway"/>
</dbReference>
<name>G8YJF3_PICSO</name>
<dbReference type="EMBL" id="FO082052">
    <property type="protein sequence ID" value="CCE81213.1"/>
    <property type="molecule type" value="Genomic_DNA"/>
</dbReference>
<reference evidence="9" key="1">
    <citation type="submission" date="2011-10" db="EMBL/GenBank/DDBJ databases">
        <authorList>
            <person name="Genoscope - CEA"/>
        </authorList>
    </citation>
    <scope>NUCLEOTIDE SEQUENCE</scope>
</reference>
<accession>G8YJF3</accession>
<dbReference type="InterPro" id="IPR001841">
    <property type="entry name" value="Znf_RING"/>
</dbReference>